<feature type="compositionally biased region" description="Low complexity" evidence="1">
    <location>
        <begin position="1"/>
        <end position="19"/>
    </location>
</feature>
<keyword evidence="2" id="KW-0472">Membrane</keyword>
<evidence type="ECO:0000313" key="3">
    <source>
        <dbReference type="EMBL" id="PIW14311.1"/>
    </source>
</evidence>
<feature type="compositionally biased region" description="Polar residues" evidence="1">
    <location>
        <begin position="22"/>
        <end position="37"/>
    </location>
</feature>
<evidence type="ECO:0000256" key="1">
    <source>
        <dbReference type="SAM" id="MobiDB-lite"/>
    </source>
</evidence>
<gene>
    <name evidence="3" type="ORF">COW36_22100</name>
</gene>
<reference evidence="3 4" key="1">
    <citation type="submission" date="2017-09" db="EMBL/GenBank/DDBJ databases">
        <title>Depth-based differentiation of microbial function through sediment-hosted aquifers and enrichment of novel symbionts in the deep terrestrial subsurface.</title>
        <authorList>
            <person name="Probst A.J."/>
            <person name="Ladd B."/>
            <person name="Jarett J.K."/>
            <person name="Geller-Mcgrath D.E."/>
            <person name="Sieber C.M."/>
            <person name="Emerson J.B."/>
            <person name="Anantharaman K."/>
            <person name="Thomas B.C."/>
            <person name="Malmstrom R."/>
            <person name="Stieglmeier M."/>
            <person name="Klingl A."/>
            <person name="Woyke T."/>
            <person name="Ryan C.M."/>
            <person name="Banfield J.F."/>
        </authorList>
    </citation>
    <scope>NUCLEOTIDE SEQUENCE [LARGE SCALE GENOMIC DNA]</scope>
    <source>
        <strain evidence="3">CG17_big_fil_post_rev_8_21_14_2_50_48_46</strain>
    </source>
</reference>
<accession>A0A2M7FYC7</accession>
<proteinExistence type="predicted"/>
<organism evidence="3 4">
    <name type="scientific">bacterium (Candidatus Blackallbacteria) CG17_big_fil_post_rev_8_21_14_2_50_48_46</name>
    <dbReference type="NCBI Taxonomy" id="2014261"/>
    <lineage>
        <taxon>Bacteria</taxon>
        <taxon>Candidatus Blackallbacteria</taxon>
    </lineage>
</organism>
<feature type="transmembrane region" description="Helical" evidence="2">
    <location>
        <begin position="120"/>
        <end position="142"/>
    </location>
</feature>
<evidence type="ECO:0000256" key="2">
    <source>
        <dbReference type="SAM" id="Phobius"/>
    </source>
</evidence>
<sequence>MSVIQSVQPIQPPSQISPSTPKPVSSESTQTPPSSGLEQDHINVKVKTGLLPSTKGFLAGAAPSAVIGAGVGAALGLLFGQVKMGAALGGISGSLAGGVAGAISANMSPEELKNGGQKKIFNAGLGTGAVSSFVLGMTVSLFTTPVGIAAGQAVAEPLPLK</sequence>
<comment type="caution">
    <text evidence="3">The sequence shown here is derived from an EMBL/GenBank/DDBJ whole genome shotgun (WGS) entry which is preliminary data.</text>
</comment>
<feature type="transmembrane region" description="Helical" evidence="2">
    <location>
        <begin position="57"/>
        <end position="80"/>
    </location>
</feature>
<keyword evidence="2" id="KW-1133">Transmembrane helix</keyword>
<keyword evidence="2" id="KW-0812">Transmembrane</keyword>
<evidence type="ECO:0000313" key="4">
    <source>
        <dbReference type="Proteomes" id="UP000231019"/>
    </source>
</evidence>
<feature type="region of interest" description="Disordered" evidence="1">
    <location>
        <begin position="1"/>
        <end position="38"/>
    </location>
</feature>
<evidence type="ECO:0008006" key="5">
    <source>
        <dbReference type="Google" id="ProtNLM"/>
    </source>
</evidence>
<protein>
    <recommendedName>
        <fullName evidence="5">Glycine zipper domain-containing protein</fullName>
    </recommendedName>
</protein>
<dbReference type="Proteomes" id="UP000231019">
    <property type="component" value="Unassembled WGS sequence"/>
</dbReference>
<dbReference type="AlphaFoldDB" id="A0A2M7FYC7"/>
<dbReference type="EMBL" id="PFFQ01000061">
    <property type="protein sequence ID" value="PIW14311.1"/>
    <property type="molecule type" value="Genomic_DNA"/>
</dbReference>
<feature type="transmembrane region" description="Helical" evidence="2">
    <location>
        <begin position="86"/>
        <end position="108"/>
    </location>
</feature>
<name>A0A2M7FYC7_9BACT</name>